<feature type="domain" description="Rad50/SbcC-type AAA" evidence="3">
    <location>
        <begin position="8"/>
        <end position="225"/>
    </location>
</feature>
<dbReference type="KEGG" id="vin:AKJ08_3519"/>
<dbReference type="RefSeq" id="WP_050727199.1">
    <property type="nucleotide sequence ID" value="NZ_CP012332.1"/>
</dbReference>
<organism evidence="4 5">
    <name type="scientific">Vulgatibacter incomptus</name>
    <dbReference type="NCBI Taxonomy" id="1391653"/>
    <lineage>
        <taxon>Bacteria</taxon>
        <taxon>Pseudomonadati</taxon>
        <taxon>Myxococcota</taxon>
        <taxon>Myxococcia</taxon>
        <taxon>Myxococcales</taxon>
        <taxon>Cystobacterineae</taxon>
        <taxon>Vulgatibacteraceae</taxon>
        <taxon>Vulgatibacter</taxon>
    </lineage>
</organism>
<feature type="region of interest" description="Disordered" evidence="2">
    <location>
        <begin position="694"/>
        <end position="717"/>
    </location>
</feature>
<dbReference type="OrthoDB" id="9795626at2"/>
<feature type="compositionally biased region" description="Low complexity" evidence="2">
    <location>
        <begin position="703"/>
        <end position="717"/>
    </location>
</feature>
<dbReference type="PANTHER" id="PTHR32114">
    <property type="entry name" value="ABC TRANSPORTER ABCH.3"/>
    <property type="match status" value="1"/>
</dbReference>
<gene>
    <name evidence="4" type="ORF">AKJ08_3519</name>
</gene>
<dbReference type="InterPro" id="IPR038729">
    <property type="entry name" value="Rad50/SbcC_AAA"/>
</dbReference>
<reference evidence="4 5" key="1">
    <citation type="submission" date="2015-08" db="EMBL/GenBank/DDBJ databases">
        <authorList>
            <person name="Babu N.S."/>
            <person name="Beckwith C.J."/>
            <person name="Beseler K.G."/>
            <person name="Brison A."/>
            <person name="Carone J.V."/>
            <person name="Caskin T.P."/>
            <person name="Diamond M."/>
            <person name="Durham M.E."/>
            <person name="Foxe J.M."/>
            <person name="Go M."/>
            <person name="Henderson B.A."/>
            <person name="Jones I.B."/>
            <person name="McGettigan J.A."/>
            <person name="Micheletti S.J."/>
            <person name="Nasrallah M.E."/>
            <person name="Ortiz D."/>
            <person name="Piller C.R."/>
            <person name="Privatt S.R."/>
            <person name="Schneider S.L."/>
            <person name="Sharp S."/>
            <person name="Smith T.C."/>
            <person name="Stanton J.D."/>
            <person name="Ullery H.E."/>
            <person name="Wilson R.J."/>
            <person name="Serrano M.G."/>
            <person name="Buck G."/>
            <person name="Lee V."/>
            <person name="Wang Y."/>
            <person name="Carvalho R."/>
            <person name="Voegtly L."/>
            <person name="Shi R."/>
            <person name="Duckworth R."/>
            <person name="Johnson A."/>
            <person name="Loviza R."/>
            <person name="Walstead R."/>
            <person name="Shah Z."/>
            <person name="Kiflezghi M."/>
            <person name="Wade K."/>
            <person name="Ball S.L."/>
            <person name="Bradley K.W."/>
            <person name="Asai D.J."/>
            <person name="Bowman C.A."/>
            <person name="Russell D.A."/>
            <person name="Pope W.H."/>
            <person name="Jacobs-Sera D."/>
            <person name="Hendrix R.W."/>
            <person name="Hatfull G.F."/>
        </authorList>
    </citation>
    <scope>NUCLEOTIDE SEQUENCE [LARGE SCALE GENOMIC DNA]</scope>
    <source>
        <strain evidence="4 5">DSM 27710</strain>
    </source>
</reference>
<dbReference type="Pfam" id="PF13558">
    <property type="entry name" value="SbcC_Walker_B"/>
    <property type="match status" value="1"/>
</dbReference>
<dbReference type="AlphaFoldDB" id="A0A0K1PHY9"/>
<dbReference type="Proteomes" id="UP000055590">
    <property type="component" value="Chromosome"/>
</dbReference>
<accession>A0A0K1PHY9</accession>
<dbReference type="Pfam" id="PF13476">
    <property type="entry name" value="AAA_23"/>
    <property type="match status" value="1"/>
</dbReference>
<dbReference type="Gene3D" id="3.40.50.300">
    <property type="entry name" value="P-loop containing nucleotide triphosphate hydrolases"/>
    <property type="match status" value="2"/>
</dbReference>
<dbReference type="GO" id="GO:0006302">
    <property type="term" value="P:double-strand break repair"/>
    <property type="evidence" value="ECO:0007669"/>
    <property type="project" value="InterPro"/>
</dbReference>
<keyword evidence="5" id="KW-1185">Reference proteome</keyword>
<dbReference type="STRING" id="1391653.AKJ08_3519"/>
<dbReference type="PANTHER" id="PTHR32114:SF2">
    <property type="entry name" value="ABC TRANSPORTER ABCH.3"/>
    <property type="match status" value="1"/>
</dbReference>
<evidence type="ECO:0000256" key="1">
    <source>
        <dbReference type="SAM" id="Coils"/>
    </source>
</evidence>
<evidence type="ECO:0000256" key="2">
    <source>
        <dbReference type="SAM" id="MobiDB-lite"/>
    </source>
</evidence>
<feature type="coiled-coil region" evidence="1">
    <location>
        <begin position="752"/>
        <end position="824"/>
    </location>
</feature>
<sequence length="1275" mass="137073">MKILAVRGENLASLHGPFELDFEAEPLERAGLFAITGPTGAGKSTLLDAICLALYGTTPRIESVAGRGYDVGREGEESRLGSTDPATILRKGTASGGAEVVFRGRDGIRYRACWKLQRARGRIDGKIQKPTVQLWNDETSTAIGRTATEVYRAIEAAIGLSYEQFCRSVLLAQGEFARFLQAGEKDRAELLERVTGTEIYRHLSIAAHERHAEAKRALAELQRELDGERILSNEERLALEASRGEAEKALVEARASLQEAVDAHAWHEALERFESGEREADAAIALAEAAWTESAPMREALVAAEQALPLRPLFEAADDAVRDEVRAAEGVEAAVRAHAEAVVASEGAARGLAGARDRQEQVAASQEAARPELEEARRLDAELGAAKAGAAEALEKRREAASRVEAQREGLASIRGSMARAEAARSAAIAWLDEHGRLSALAGQWERWRTELERAAGVQGRERTATARLSVLEREKTSLEGMVAAAGAAVVEVDARFSEACEVEASAVRASESLPRASLRAQRGALERTERHARSLEGVVEESVRLQVELGSLRSQAASIATERDRWSGEALKLSAQRELLGSQLEAAALEAQAARDALELGDRRALLRDGEACPLCGSPDHPWGAEGAAIAGRLAEREARLSSLRIDHARVDRAHAEAATRAEAAAGQVSAHERAADEKLGRAAALGDAFREERSGLERENAAGPDDGADGADVADSSARRRAEWMAIPVRLDLLVPEDARAARDAVTALLEALGEERRALDRRESEAERLEGQASLARARVASLRQEKESREATLRAGEQKLQRFAVEAQELRLRSEGARDEVAGILRPLAPILDAARASWREDFERNPRELVDGLGREAAQWSAHDADRARAVESLALLHPREAAAVSLLGERESADDAAVRAQENAAASADELSRRRGLVLGGEPVSVREAALREAGAAASKALEAARGVEALASSSLARASALVEASEEKRVQAGAARAQKEAARETALADAGLTFEEARARLNRYPAELEGWRRRAADLERGRDRARTLADERVRARVAHEASGRPPLDAEAAKLAKEERAASCSSRETAFHDVRGRLGADDEARKRGAAMLPRLEAAGAEAKRWSDLHELIGSASGDKFQLFAQSLSLQVLLAHANVHLEELVPRYRLERVPGHDLQLQVVDRDMGDEVRAASTLSGGETFLVSLALALGLSGLSSRARVESLFIDEGFGTLDPQALDTALAALDALQATGRKVGVISHVQGMAERIGVQVQVQPEGSGRSKVSVAVR</sequence>
<keyword evidence="4" id="KW-0540">Nuclease</keyword>
<keyword evidence="4" id="KW-0378">Hydrolase</keyword>
<feature type="coiled-coil region" evidence="1">
    <location>
        <begin position="204"/>
        <end position="231"/>
    </location>
</feature>
<dbReference type="PATRIC" id="fig|1391653.3.peg.3674"/>
<evidence type="ECO:0000313" key="5">
    <source>
        <dbReference type="Proteomes" id="UP000055590"/>
    </source>
</evidence>
<name>A0A0K1PHY9_9BACT</name>
<dbReference type="SUPFAM" id="SSF52540">
    <property type="entry name" value="P-loop containing nucleoside triphosphate hydrolases"/>
    <property type="match status" value="1"/>
</dbReference>
<dbReference type="EMBL" id="CP012332">
    <property type="protein sequence ID" value="AKU93132.1"/>
    <property type="molecule type" value="Genomic_DNA"/>
</dbReference>
<keyword evidence="4" id="KW-0269">Exonuclease</keyword>
<dbReference type="GO" id="GO:0004527">
    <property type="term" value="F:exonuclease activity"/>
    <property type="evidence" value="ECO:0007669"/>
    <property type="project" value="UniProtKB-KW"/>
</dbReference>
<keyword evidence="1" id="KW-0175">Coiled coil</keyword>
<protein>
    <submittedName>
        <fullName evidence="4">Exonuclease SbcC</fullName>
    </submittedName>
</protein>
<evidence type="ECO:0000313" key="4">
    <source>
        <dbReference type="EMBL" id="AKU93132.1"/>
    </source>
</evidence>
<dbReference type="InterPro" id="IPR027417">
    <property type="entry name" value="P-loop_NTPase"/>
</dbReference>
<proteinExistence type="predicted"/>
<evidence type="ECO:0000259" key="3">
    <source>
        <dbReference type="Pfam" id="PF13476"/>
    </source>
</evidence>
<dbReference type="GO" id="GO:0016887">
    <property type="term" value="F:ATP hydrolysis activity"/>
    <property type="evidence" value="ECO:0007669"/>
    <property type="project" value="InterPro"/>
</dbReference>